<reference evidence="1" key="1">
    <citation type="submission" date="2022-07" db="EMBL/GenBank/DDBJ databases">
        <title>Taxonomy of Aspergillus series Nigri: significant species reduction supported by multi-species coalescent approaches.</title>
        <authorList>
            <person name="Bian C."/>
            <person name="Kusuya Y."/>
            <person name="Sklenar F."/>
            <person name="D'hooge E."/>
            <person name="Yaguchi T."/>
            <person name="Takahashi H."/>
            <person name="Hubka V."/>
        </authorList>
    </citation>
    <scope>NUCLEOTIDE SEQUENCE</scope>
    <source>
        <strain evidence="1">CBS 733.88</strain>
    </source>
</reference>
<protein>
    <recommendedName>
        <fullName evidence="3">PPPDE domain-containing protein</fullName>
    </recommendedName>
</protein>
<evidence type="ECO:0000313" key="2">
    <source>
        <dbReference type="Proteomes" id="UP001143548"/>
    </source>
</evidence>
<sequence length="177" mass="20733">MSSLFFSDKWPPLMPLHETNPFRQPRPVFIDVRTLNGNIGKLLRAIRKNLPLEATVRTSHWGLRVGHYNWEIVTDSKNQQCLMWQRLTGSQILAPDVGVQFMGYTRCADADIESLAHQAYYEMRKRGGYNVVTNNCHLFVRLLTMLMIDLDIQYIHYEAYMSQLINKKLFQHMPQFA</sequence>
<proteinExistence type="predicted"/>
<organism evidence="1 2">
    <name type="scientific">Aspergillus brasiliensis</name>
    <dbReference type="NCBI Taxonomy" id="319629"/>
    <lineage>
        <taxon>Eukaryota</taxon>
        <taxon>Fungi</taxon>
        <taxon>Dikarya</taxon>
        <taxon>Ascomycota</taxon>
        <taxon>Pezizomycotina</taxon>
        <taxon>Eurotiomycetes</taxon>
        <taxon>Eurotiomycetidae</taxon>
        <taxon>Eurotiales</taxon>
        <taxon>Aspergillaceae</taxon>
        <taxon>Aspergillus</taxon>
        <taxon>Aspergillus subgen. Circumdati</taxon>
    </lineage>
</organism>
<evidence type="ECO:0000313" key="1">
    <source>
        <dbReference type="EMBL" id="GKZ16498.1"/>
    </source>
</evidence>
<dbReference type="AlphaFoldDB" id="A0A9W5YE66"/>
<accession>A0A9W5YE66</accession>
<evidence type="ECO:0008006" key="3">
    <source>
        <dbReference type="Google" id="ProtNLM"/>
    </source>
</evidence>
<dbReference type="Proteomes" id="UP001143548">
    <property type="component" value="Unassembled WGS sequence"/>
</dbReference>
<dbReference type="EMBL" id="BROQ01000001">
    <property type="protein sequence ID" value="GKZ16498.1"/>
    <property type="molecule type" value="Genomic_DNA"/>
</dbReference>
<name>A0A9W5YE66_9EURO</name>
<comment type="caution">
    <text evidence="1">The sequence shown here is derived from an EMBL/GenBank/DDBJ whole genome shotgun (WGS) entry which is preliminary data.</text>
</comment>
<gene>
    <name evidence="1" type="ORF">AbraCBS73388_000073</name>
</gene>